<dbReference type="InterPro" id="IPR009000">
    <property type="entry name" value="Transl_B-barrel_sf"/>
</dbReference>
<name>U6GDD6_EIMAC</name>
<dbReference type="OMA" id="HNIDEPG"/>
<evidence type="ECO:0000313" key="5">
    <source>
        <dbReference type="Proteomes" id="UP000018050"/>
    </source>
</evidence>
<evidence type="ECO:0000256" key="1">
    <source>
        <dbReference type="ARBA" id="ARBA00022741"/>
    </source>
</evidence>
<dbReference type="GO" id="GO:0005525">
    <property type="term" value="F:GTP binding"/>
    <property type="evidence" value="ECO:0007669"/>
    <property type="project" value="UniProtKB-KW"/>
</dbReference>
<dbReference type="Proteomes" id="UP000018050">
    <property type="component" value="Unassembled WGS sequence"/>
</dbReference>
<dbReference type="SUPFAM" id="SSF50447">
    <property type="entry name" value="Translation proteins"/>
    <property type="match status" value="1"/>
</dbReference>
<keyword evidence="1" id="KW-0547">Nucleotide-binding</keyword>
<accession>U6GDD6</accession>
<gene>
    <name evidence="4" type="ORF">EAH_00057160</name>
</gene>
<dbReference type="Pfam" id="PF22594">
    <property type="entry name" value="GTP-eEF1A_C"/>
    <property type="match status" value="1"/>
</dbReference>
<reference evidence="4" key="1">
    <citation type="submission" date="2013-10" db="EMBL/GenBank/DDBJ databases">
        <title>Genomic analysis of the causative agents of coccidiosis in chickens.</title>
        <authorList>
            <person name="Reid A.J."/>
            <person name="Blake D."/>
            <person name="Billington K."/>
            <person name="Browne H."/>
            <person name="Dunn M."/>
            <person name="Hung S."/>
            <person name="Kawahara F."/>
            <person name="Miranda-Saavedra D."/>
            <person name="Mourier T."/>
            <person name="Nagra H."/>
            <person name="Otto T.D."/>
            <person name="Rawlings N."/>
            <person name="Sanchez A."/>
            <person name="Sanders M."/>
            <person name="Subramaniam C."/>
            <person name="Tay Y."/>
            <person name="Dear P."/>
            <person name="Doerig C."/>
            <person name="Gruber A."/>
            <person name="Parkinson J."/>
            <person name="Shirley M."/>
            <person name="Wan K.L."/>
            <person name="Berriman M."/>
            <person name="Tomley F."/>
            <person name="Pain A."/>
        </authorList>
    </citation>
    <scope>NUCLEOTIDE SEQUENCE</scope>
    <source>
        <strain evidence="4">Houghton</strain>
    </source>
</reference>
<dbReference type="OrthoDB" id="342024at2759"/>
<dbReference type="GeneID" id="25273786"/>
<proteinExistence type="predicted"/>
<feature type="non-terminal residue" evidence="4">
    <location>
        <position position="1"/>
    </location>
</feature>
<evidence type="ECO:0000256" key="2">
    <source>
        <dbReference type="ARBA" id="ARBA00023134"/>
    </source>
</evidence>
<keyword evidence="5" id="KW-1185">Reference proteome</keyword>
<sequence>AILMPSKKRVKVSGVYIDEGEVGFASVGENVRIKLLGVEEDALSSGTVLCCSLSPCPVACKILAFMKVMELLEHRPLLTAGYTCVMHVHTAREEVMLGKILESSDGKKKKTNPQFVTSDCLISIEIMLSKPMCMEEYEACSQLGRFTLRDEGKTIAAGRVTKILEFA</sequence>
<dbReference type="SUPFAM" id="SSF50465">
    <property type="entry name" value="EF-Tu/eEF-1alpha/eIF2-gamma C-terminal domain"/>
    <property type="match status" value="1"/>
</dbReference>
<organism evidence="4 5">
    <name type="scientific">Eimeria acervulina</name>
    <name type="common">Coccidian parasite</name>
    <dbReference type="NCBI Taxonomy" id="5801"/>
    <lineage>
        <taxon>Eukaryota</taxon>
        <taxon>Sar</taxon>
        <taxon>Alveolata</taxon>
        <taxon>Apicomplexa</taxon>
        <taxon>Conoidasida</taxon>
        <taxon>Coccidia</taxon>
        <taxon>Eucoccidiorida</taxon>
        <taxon>Eimeriorina</taxon>
        <taxon>Eimeriidae</taxon>
        <taxon>Eimeria</taxon>
    </lineage>
</organism>
<keyword evidence="2" id="KW-0342">GTP-binding</keyword>
<protein>
    <submittedName>
        <fullName evidence="4">G1 to S phase transition protein, putative</fullName>
    </submittedName>
</protein>
<dbReference type="AlphaFoldDB" id="U6GDD6"/>
<evidence type="ECO:0000259" key="3">
    <source>
        <dbReference type="Pfam" id="PF22594"/>
    </source>
</evidence>
<dbReference type="InterPro" id="IPR050100">
    <property type="entry name" value="TRAFAC_GTPase_members"/>
</dbReference>
<dbReference type="VEuPathDB" id="ToxoDB:EAH_00057160"/>
<feature type="domain" description="GTP-eEF1A C-terminal" evidence="3">
    <location>
        <begin position="71"/>
        <end position="161"/>
    </location>
</feature>
<reference evidence="4" key="2">
    <citation type="submission" date="2013-10" db="EMBL/GenBank/DDBJ databases">
        <authorList>
            <person name="Aslett M."/>
        </authorList>
    </citation>
    <scope>NUCLEOTIDE SEQUENCE</scope>
    <source>
        <strain evidence="4">Houghton</strain>
    </source>
</reference>
<dbReference type="CDD" id="cd03704">
    <property type="entry name" value="eRF3_C_III"/>
    <property type="match status" value="1"/>
</dbReference>
<dbReference type="RefSeq" id="XP_013252899.1">
    <property type="nucleotide sequence ID" value="XM_013397445.1"/>
</dbReference>
<evidence type="ECO:0000313" key="4">
    <source>
        <dbReference type="EMBL" id="CDI76579.1"/>
    </source>
</evidence>
<dbReference type="InterPro" id="IPR054696">
    <property type="entry name" value="GTP-eEF1A_C"/>
</dbReference>
<dbReference type="InterPro" id="IPR009001">
    <property type="entry name" value="Transl_elong_EF1A/Init_IF2_C"/>
</dbReference>
<dbReference type="EMBL" id="HG670414">
    <property type="protein sequence ID" value="CDI76579.1"/>
    <property type="molecule type" value="Genomic_DNA"/>
</dbReference>
<dbReference type="Gene3D" id="2.40.30.10">
    <property type="entry name" value="Translation factors"/>
    <property type="match status" value="2"/>
</dbReference>
<dbReference type="PANTHER" id="PTHR23115">
    <property type="entry name" value="TRANSLATION FACTOR"/>
    <property type="match status" value="1"/>
</dbReference>